<keyword evidence="3" id="KW-0862">Zinc</keyword>
<dbReference type="OrthoDB" id="341421at2759"/>
<dbReference type="EMBL" id="JAACJJ010000015">
    <property type="protein sequence ID" value="KAF5325093.1"/>
    <property type="molecule type" value="Genomic_DNA"/>
</dbReference>
<dbReference type="Gene3D" id="6.10.140.2220">
    <property type="match status" value="1"/>
</dbReference>
<evidence type="ECO:0000313" key="6">
    <source>
        <dbReference type="EMBL" id="KAF5325093.1"/>
    </source>
</evidence>
<evidence type="ECO:0000256" key="2">
    <source>
        <dbReference type="ARBA" id="ARBA00022771"/>
    </source>
</evidence>
<organism evidence="6 7">
    <name type="scientific">Psilocybe cf. subviscida</name>
    <dbReference type="NCBI Taxonomy" id="2480587"/>
    <lineage>
        <taxon>Eukaryota</taxon>
        <taxon>Fungi</taxon>
        <taxon>Dikarya</taxon>
        <taxon>Basidiomycota</taxon>
        <taxon>Agaricomycotina</taxon>
        <taxon>Agaricomycetes</taxon>
        <taxon>Agaricomycetidae</taxon>
        <taxon>Agaricales</taxon>
        <taxon>Agaricineae</taxon>
        <taxon>Strophariaceae</taxon>
        <taxon>Psilocybe</taxon>
    </lineage>
</organism>
<dbReference type="GO" id="GO:0008270">
    <property type="term" value="F:zinc ion binding"/>
    <property type="evidence" value="ECO:0007669"/>
    <property type="project" value="UniProtKB-KW"/>
</dbReference>
<proteinExistence type="predicted"/>
<dbReference type="Proteomes" id="UP000567179">
    <property type="component" value="Unassembled WGS sequence"/>
</dbReference>
<dbReference type="Pfam" id="PF01753">
    <property type="entry name" value="zf-MYND"/>
    <property type="match status" value="1"/>
</dbReference>
<feature type="domain" description="MYND-type" evidence="5">
    <location>
        <begin position="22"/>
        <end position="64"/>
    </location>
</feature>
<dbReference type="SUPFAM" id="SSF144232">
    <property type="entry name" value="HIT/MYND zinc finger-like"/>
    <property type="match status" value="1"/>
</dbReference>
<accession>A0A8H5F6J5</accession>
<sequence>MPMPVPKGTPPKDWVRKELTQCQHCYKSRMSGGAKLSKCGGCKIAQYCSRECQKADWQKHKDQCKSNQLLHEACPEYASEIAHLRAFCAKHRPSITDFSIRAMDLALDTTRGLRDFVFIEVERVPGEERIERAYKVKDALVMPFALLDKEDAEMYRDGMAEYHAEQQASPGQISGIHQ</sequence>
<reference evidence="6 7" key="1">
    <citation type="journal article" date="2020" name="ISME J.">
        <title>Uncovering the hidden diversity of litter-decomposition mechanisms in mushroom-forming fungi.</title>
        <authorList>
            <person name="Floudas D."/>
            <person name="Bentzer J."/>
            <person name="Ahren D."/>
            <person name="Johansson T."/>
            <person name="Persson P."/>
            <person name="Tunlid A."/>
        </authorList>
    </citation>
    <scope>NUCLEOTIDE SEQUENCE [LARGE SCALE GENOMIC DNA]</scope>
    <source>
        <strain evidence="6 7">CBS 101986</strain>
    </source>
</reference>
<gene>
    <name evidence="6" type="ORF">D9619_010016</name>
</gene>
<name>A0A8H5F6J5_9AGAR</name>
<dbReference type="PROSITE" id="PS01360">
    <property type="entry name" value="ZF_MYND_1"/>
    <property type="match status" value="1"/>
</dbReference>
<keyword evidence="1" id="KW-0479">Metal-binding</keyword>
<evidence type="ECO:0000256" key="1">
    <source>
        <dbReference type="ARBA" id="ARBA00022723"/>
    </source>
</evidence>
<dbReference type="PROSITE" id="PS50865">
    <property type="entry name" value="ZF_MYND_2"/>
    <property type="match status" value="1"/>
</dbReference>
<evidence type="ECO:0000259" key="5">
    <source>
        <dbReference type="PROSITE" id="PS50865"/>
    </source>
</evidence>
<keyword evidence="2 4" id="KW-0863">Zinc-finger</keyword>
<dbReference type="AlphaFoldDB" id="A0A8H5F6J5"/>
<keyword evidence="7" id="KW-1185">Reference proteome</keyword>
<dbReference type="InterPro" id="IPR002893">
    <property type="entry name" value="Znf_MYND"/>
</dbReference>
<comment type="caution">
    <text evidence="6">The sequence shown here is derived from an EMBL/GenBank/DDBJ whole genome shotgun (WGS) entry which is preliminary data.</text>
</comment>
<evidence type="ECO:0000313" key="7">
    <source>
        <dbReference type="Proteomes" id="UP000567179"/>
    </source>
</evidence>
<evidence type="ECO:0000256" key="3">
    <source>
        <dbReference type="ARBA" id="ARBA00022833"/>
    </source>
</evidence>
<evidence type="ECO:0000256" key="4">
    <source>
        <dbReference type="PROSITE-ProRule" id="PRU00134"/>
    </source>
</evidence>
<protein>
    <recommendedName>
        <fullName evidence="5">MYND-type domain-containing protein</fullName>
    </recommendedName>
</protein>